<protein>
    <submittedName>
        <fullName evidence="2">Uncharacterized protein</fullName>
    </submittedName>
</protein>
<keyword evidence="3" id="KW-1185">Reference proteome</keyword>
<organism evidence="2 3">
    <name type="scientific">Pyronema omphalodes (strain CBS 100304)</name>
    <name type="common">Pyronema confluens</name>
    <dbReference type="NCBI Taxonomy" id="1076935"/>
    <lineage>
        <taxon>Eukaryota</taxon>
        <taxon>Fungi</taxon>
        <taxon>Dikarya</taxon>
        <taxon>Ascomycota</taxon>
        <taxon>Pezizomycotina</taxon>
        <taxon>Pezizomycetes</taxon>
        <taxon>Pezizales</taxon>
        <taxon>Pyronemataceae</taxon>
        <taxon>Pyronema</taxon>
    </lineage>
</organism>
<evidence type="ECO:0000313" key="3">
    <source>
        <dbReference type="Proteomes" id="UP000018144"/>
    </source>
</evidence>
<reference evidence="2 3" key="1">
    <citation type="journal article" date="2013" name="PLoS Genet.">
        <title>The genome and development-dependent transcriptomes of Pyronema confluens: a window into fungal evolution.</title>
        <authorList>
            <person name="Traeger S."/>
            <person name="Altegoer F."/>
            <person name="Freitag M."/>
            <person name="Gabaldon T."/>
            <person name="Kempken F."/>
            <person name="Kumar A."/>
            <person name="Marcet-Houben M."/>
            <person name="Poggeler S."/>
            <person name="Stajich J.E."/>
            <person name="Nowrousian M."/>
        </authorList>
    </citation>
    <scope>NUCLEOTIDE SEQUENCE [LARGE SCALE GENOMIC DNA]</scope>
    <source>
        <strain evidence="3">CBS 100304</strain>
        <tissue evidence="2">Vegetative mycelium</tissue>
    </source>
</reference>
<sequence>MSLRSLDPQSIREHRAPLLFFERVSVSLSPAHFLHNERLTTPSSPQLLGWRSSSLYDIILFSFLSFIIPVMMPCFSPPGEAQKPGGLEARADLPISRSFQTDG</sequence>
<evidence type="ECO:0000256" key="1">
    <source>
        <dbReference type="SAM" id="MobiDB-lite"/>
    </source>
</evidence>
<dbReference type="Proteomes" id="UP000018144">
    <property type="component" value="Unassembled WGS sequence"/>
</dbReference>
<feature type="region of interest" description="Disordered" evidence="1">
    <location>
        <begin position="79"/>
        <end position="103"/>
    </location>
</feature>
<accession>U4LN46</accession>
<dbReference type="EMBL" id="HF936264">
    <property type="protein sequence ID" value="CCX15840.1"/>
    <property type="molecule type" value="Genomic_DNA"/>
</dbReference>
<evidence type="ECO:0000313" key="2">
    <source>
        <dbReference type="EMBL" id="CCX15840.1"/>
    </source>
</evidence>
<dbReference type="AlphaFoldDB" id="U4LN46"/>
<proteinExistence type="predicted"/>
<gene>
    <name evidence="2" type="ORF">PCON_02299</name>
</gene>
<name>U4LN46_PYROM</name>